<keyword evidence="4" id="KW-0963">Cytoplasm</keyword>
<feature type="region of interest" description="Disordered" evidence="9">
    <location>
        <begin position="1"/>
        <end position="24"/>
    </location>
</feature>
<sequence>MSDYDEDLSDFEDDSLPSTPDQTSDRQTAMFATLLDSLPYACEPAEVMRSHLEDIISRLVICAEAKDWFCLMHWEGMLGRWLMLKYPIQISTRKQLVQLFYELSLLPGIEPRITRSWVNMVSRLTSNKGIQRQLYADGFRLSWVPLWRVLKKELFPKERLTGNPRNMNNIYLYLAEKCSRYFDASDIEDMLSTFLPMLTSQTTLTMMPVLTSFLPPTHCHHYLPIMFGTWESLNSFVLDDRLFEFMGVLSEGHVAGKAGYSDSEAGAEWKDVGIWTEHQWAMLMSKALSSMHVPAGKLKMTSTTSIQADALALRQGSKVKKSISRLNFIAKIFVWSMAVDGPVRGESAASSSSEASGQVGYRAGSKALDSLDKLITSLESFFHPSNHGHWSMILTNFLTRLTLEFSERWYDEQQRSCKTPAAQRLTPDIRRSFVLTLRTPALLSMFSKDPTSMSMAHSAVRIMAIFEPNLMMPQLLERAYGGLEVVNETHRTTAVLKLLSNVSRPLVSEKIWRGGPKHVLPLLELCIPGIDLNDPNKTVCTASFIVSIVQHIMIGDLSMHQFGVALSGDAPGEEIMVVDSNEQLPDGAESGPFAVLSVEEERTLTRESTAAFADWVVSLFRRVISLYENLPEEGGKKNTTGGKQEETVLKAIKGMLVIVCLHLSDHLYDLVLNLVYDYATTNAKSNAIRPLGHLVASLARARPQKTVDKFIPICSLQVREELAHGASSTRNTSTHTSVPSDTTLHWNLSILRGCLGNGGAALVKHQEDIVGLLSLLVEKTKSERGYSSTGTLVSRVLQSLTSVYPINDRFVNADDWQREDFVHSHNLHWGRVYEAKDVKIEWHVPSSEEISLALEIITRVVEPTLEKVDALLGTRGTWDSIGRNDFCRYLHFCRAAWSGLPTICREGHKEVPDPCADPDVEMENMTPEALHIAAGFVLTAQEDPTYQAFTRYRLRYGDVVHRAATALLQSHGESEDHLDAIVGVVRAIDTYFLDYGMTRGDLTALQKNYDQARETNRLSPRYKENVRLVWIKRAHVYHNARVYMHSLYRRRSELDDKLLRDALAELCLSPYLRVRRLAQSVLQNVCWYYVRATRLILPSMFKALGKGNEPDRMKGALYVLGNKQTMAYALSDVLHRHGFLQSLLESQYEEKPSVQKLVSDYSQDSLAYLSEELVRTGAYTDETPNVQQVTNALKSEITSVATYEKLREESLQLAPRRVKRTVQAHAELVNSILEVAVRPTTHWRYVLMAARFLNELMRRDAPVSVDLAKFFVNQTISPQPTIRSIALKAITKLTAHIKVRSYAKSDQELWLCEWKSPWARHIPVSNPSEFLESLHHPVEQTKFYVDKIITGFLLWAPSIKVYTIEDANATHIELEDQSKSALSSMKSMLTSAYWSQLLSLWTQETTSSRSSDSDTLRREHCRYIVVLSKSFRELPEALLDAVEPLLSDTDKFKQRAAAEILSGLIRGAKHWPRAPLDSLWSWIMSRFDRTFSQVRPDTAQFWEQFLAICLQNRDPRRNQPLVNWILALHIDFQGDSAFTMTKTLSVLSVLIDALGIRFAPHAEKYTKLLFENAHTGYAELRISIGNMLLSISRNTWSPTYPSVGSLLEACRNTEDPLRTANEDFSRHIVQIQQDLARLKNERLPPPRSSQSDYDNVSMTVLLWCWISFHAPEACLSYRGVVTLLPDFIKMSELNDNTELQRYSSGVLYVLSAVYFPPTYVESILNILIDSVKKSQSWRITLNILPALVVFFFRNLLSISPDGVSKVTDLLLNCLMDENIEVRETASTTLSSLVRCSERQRIDPLKKRFVTLERKTQLPARSHPEYAITLRKLHSAILGLCALIESFPYSVEPWMPPLTEVLARHSTDPPPISTTIRKCASDFKKTHQDTWHTDQLAFDEDQLQSLSSMLVGTSYYA</sequence>
<evidence type="ECO:0000256" key="4">
    <source>
        <dbReference type="ARBA" id="ARBA00022490"/>
    </source>
</evidence>
<comment type="similarity">
    <text evidence="3">Belongs to the BLM10 family.</text>
</comment>
<accession>A0A5M3N4U7</accession>
<evidence type="ECO:0000256" key="6">
    <source>
        <dbReference type="ARBA" id="ARBA00022763"/>
    </source>
</evidence>
<keyword evidence="6" id="KW-0227">DNA damage</keyword>
<dbReference type="PANTHER" id="PTHR32170:SF3">
    <property type="entry name" value="PROTEASOME ACTIVATOR COMPLEX SUBUNIT 4"/>
    <property type="match status" value="1"/>
</dbReference>
<dbReference type="InterPro" id="IPR011989">
    <property type="entry name" value="ARM-like"/>
</dbReference>
<evidence type="ECO:0000259" key="12">
    <source>
        <dbReference type="Pfam" id="PF23096"/>
    </source>
</evidence>
<evidence type="ECO:0000313" key="14">
    <source>
        <dbReference type="Proteomes" id="UP000053558"/>
    </source>
</evidence>
<dbReference type="Gene3D" id="1.25.10.10">
    <property type="entry name" value="Leucine-rich Repeat Variant"/>
    <property type="match status" value="2"/>
</dbReference>
<evidence type="ECO:0000256" key="1">
    <source>
        <dbReference type="ARBA" id="ARBA00004324"/>
    </source>
</evidence>
<dbReference type="GO" id="GO:0005829">
    <property type="term" value="C:cytosol"/>
    <property type="evidence" value="ECO:0007669"/>
    <property type="project" value="TreeGrafter"/>
</dbReference>
<evidence type="ECO:0000259" key="10">
    <source>
        <dbReference type="Pfam" id="PF11919"/>
    </source>
</evidence>
<evidence type="ECO:0000256" key="3">
    <source>
        <dbReference type="ARBA" id="ARBA00005739"/>
    </source>
</evidence>
<feature type="domain" description="Proteasome activator complex subunit 4 C-terminal" evidence="10">
    <location>
        <begin position="1830"/>
        <end position="1916"/>
    </location>
</feature>
<name>A0A5M3N4U7_CONPW</name>
<comment type="caution">
    <text evidence="13">The sequence shown here is derived from an EMBL/GenBank/DDBJ whole genome shotgun (WGS) entry which is preliminary data.</text>
</comment>
<evidence type="ECO:0000313" key="13">
    <source>
        <dbReference type="EMBL" id="EIW86450.1"/>
    </source>
</evidence>
<dbReference type="KEGG" id="cput:CONPUDRAFT_78796"/>
<gene>
    <name evidence="13" type="ORF">CONPUDRAFT_78796</name>
</gene>
<reference evidence="14" key="1">
    <citation type="journal article" date="2012" name="Science">
        <title>The Paleozoic origin of enzymatic lignin decomposition reconstructed from 31 fungal genomes.</title>
        <authorList>
            <person name="Floudas D."/>
            <person name="Binder M."/>
            <person name="Riley R."/>
            <person name="Barry K."/>
            <person name="Blanchette R.A."/>
            <person name="Henrissat B."/>
            <person name="Martinez A.T."/>
            <person name="Otillar R."/>
            <person name="Spatafora J.W."/>
            <person name="Yadav J.S."/>
            <person name="Aerts A."/>
            <person name="Benoit I."/>
            <person name="Boyd A."/>
            <person name="Carlson A."/>
            <person name="Copeland A."/>
            <person name="Coutinho P.M."/>
            <person name="de Vries R.P."/>
            <person name="Ferreira P."/>
            <person name="Findley K."/>
            <person name="Foster B."/>
            <person name="Gaskell J."/>
            <person name="Glotzer D."/>
            <person name="Gorecki P."/>
            <person name="Heitman J."/>
            <person name="Hesse C."/>
            <person name="Hori C."/>
            <person name="Igarashi K."/>
            <person name="Jurgens J.A."/>
            <person name="Kallen N."/>
            <person name="Kersten P."/>
            <person name="Kohler A."/>
            <person name="Kuees U."/>
            <person name="Kumar T.K.A."/>
            <person name="Kuo A."/>
            <person name="LaButti K."/>
            <person name="Larrondo L.F."/>
            <person name="Lindquist E."/>
            <person name="Ling A."/>
            <person name="Lombard V."/>
            <person name="Lucas S."/>
            <person name="Lundell T."/>
            <person name="Martin R."/>
            <person name="McLaughlin D.J."/>
            <person name="Morgenstern I."/>
            <person name="Morin E."/>
            <person name="Murat C."/>
            <person name="Nagy L.G."/>
            <person name="Nolan M."/>
            <person name="Ohm R.A."/>
            <person name="Patyshakuliyeva A."/>
            <person name="Rokas A."/>
            <person name="Ruiz-Duenas F.J."/>
            <person name="Sabat G."/>
            <person name="Salamov A."/>
            <person name="Samejima M."/>
            <person name="Schmutz J."/>
            <person name="Slot J.C."/>
            <person name="St John F."/>
            <person name="Stenlid J."/>
            <person name="Sun H."/>
            <person name="Sun S."/>
            <person name="Syed K."/>
            <person name="Tsang A."/>
            <person name="Wiebenga A."/>
            <person name="Young D."/>
            <person name="Pisabarro A."/>
            <person name="Eastwood D.C."/>
            <person name="Martin F."/>
            <person name="Cullen D."/>
            <person name="Grigoriev I.V."/>
            <person name="Hibbett D.S."/>
        </authorList>
    </citation>
    <scope>NUCLEOTIDE SEQUENCE [LARGE SCALE GENOMIC DNA]</scope>
    <source>
        <strain evidence="14">RWD-64-598 SS2</strain>
    </source>
</reference>
<keyword evidence="5" id="KW-0677">Repeat</keyword>
<dbReference type="GO" id="GO:0016504">
    <property type="term" value="F:peptidase activator activity"/>
    <property type="evidence" value="ECO:0007669"/>
    <property type="project" value="InterPro"/>
</dbReference>
<feature type="domain" description="Proteasome activator Blm10 middle HEAT repeats region" evidence="11">
    <location>
        <begin position="371"/>
        <end position="903"/>
    </location>
</feature>
<evidence type="ECO:0000256" key="5">
    <source>
        <dbReference type="ARBA" id="ARBA00022737"/>
    </source>
</evidence>
<evidence type="ECO:0008006" key="15">
    <source>
        <dbReference type="Google" id="ProtNLM"/>
    </source>
</evidence>
<dbReference type="InterPro" id="IPR021843">
    <property type="entry name" value="PSME4_C"/>
</dbReference>
<dbReference type="SUPFAM" id="SSF48371">
    <property type="entry name" value="ARM repeat"/>
    <property type="match status" value="1"/>
</dbReference>
<keyword evidence="7" id="KW-0234">DNA repair</keyword>
<dbReference type="InterPro" id="IPR016024">
    <property type="entry name" value="ARM-type_fold"/>
</dbReference>
<dbReference type="Pfam" id="PF23096">
    <property type="entry name" value="HEAT_PSME4"/>
    <property type="match status" value="1"/>
</dbReference>
<evidence type="ECO:0000256" key="7">
    <source>
        <dbReference type="ARBA" id="ARBA00023204"/>
    </source>
</evidence>
<feature type="domain" description="Proteasome activator complex subunit 4-like HEAT repeat-like" evidence="12">
    <location>
        <begin position="1341"/>
        <end position="1547"/>
    </location>
</feature>
<evidence type="ECO:0000256" key="9">
    <source>
        <dbReference type="SAM" id="MobiDB-lite"/>
    </source>
</evidence>
<dbReference type="InterPro" id="IPR035309">
    <property type="entry name" value="PSME4"/>
</dbReference>
<dbReference type="InterPro" id="IPR055455">
    <property type="entry name" value="HEAT_PSME4"/>
</dbReference>
<dbReference type="Pfam" id="PF16507">
    <property type="entry name" value="HEAT_PSME4_mid"/>
    <property type="match status" value="1"/>
</dbReference>
<dbReference type="PANTHER" id="PTHR32170">
    <property type="entry name" value="PROTEASOME ACTIVATOR COMPLEX SUBUNIT 4"/>
    <property type="match status" value="1"/>
</dbReference>
<dbReference type="Proteomes" id="UP000053558">
    <property type="component" value="Unassembled WGS sequence"/>
</dbReference>
<organism evidence="13 14">
    <name type="scientific">Coniophora puteana (strain RWD-64-598)</name>
    <name type="common">Brown rot fungus</name>
    <dbReference type="NCBI Taxonomy" id="741705"/>
    <lineage>
        <taxon>Eukaryota</taxon>
        <taxon>Fungi</taxon>
        <taxon>Dikarya</taxon>
        <taxon>Basidiomycota</taxon>
        <taxon>Agaricomycotina</taxon>
        <taxon>Agaricomycetes</taxon>
        <taxon>Agaricomycetidae</taxon>
        <taxon>Boletales</taxon>
        <taxon>Coniophorineae</taxon>
        <taxon>Coniophoraceae</taxon>
        <taxon>Coniophora</taxon>
    </lineage>
</organism>
<dbReference type="InterPro" id="IPR032430">
    <property type="entry name" value="Blm10_mid"/>
</dbReference>
<dbReference type="GeneID" id="19209817"/>
<dbReference type="RefSeq" id="XP_007762761.1">
    <property type="nucleotide sequence ID" value="XM_007764571.1"/>
</dbReference>
<feature type="compositionally biased region" description="Acidic residues" evidence="9">
    <location>
        <begin position="1"/>
        <end position="15"/>
    </location>
</feature>
<dbReference type="OMA" id="ECTQLVP"/>
<keyword evidence="8" id="KW-0539">Nucleus</keyword>
<protein>
    <recommendedName>
        <fullName evidence="15">ARM repeat-containing protein</fullName>
    </recommendedName>
</protein>
<dbReference type="GO" id="GO:0006281">
    <property type="term" value="P:DNA repair"/>
    <property type="evidence" value="ECO:0007669"/>
    <property type="project" value="UniProtKB-KW"/>
</dbReference>
<dbReference type="Pfam" id="PF11919">
    <property type="entry name" value="PSME4_C"/>
    <property type="match status" value="1"/>
</dbReference>
<dbReference type="GO" id="GO:0016607">
    <property type="term" value="C:nuclear speck"/>
    <property type="evidence" value="ECO:0007669"/>
    <property type="project" value="UniProtKB-SubCell"/>
</dbReference>
<evidence type="ECO:0000256" key="8">
    <source>
        <dbReference type="ARBA" id="ARBA00023242"/>
    </source>
</evidence>
<dbReference type="OrthoDB" id="17907at2759"/>
<dbReference type="GO" id="GO:0070628">
    <property type="term" value="F:proteasome binding"/>
    <property type="evidence" value="ECO:0007669"/>
    <property type="project" value="InterPro"/>
</dbReference>
<comment type="subcellular location">
    <subcellularLocation>
        <location evidence="2">Cytoplasm</location>
    </subcellularLocation>
    <subcellularLocation>
        <location evidence="1">Nucleus speckle</location>
    </subcellularLocation>
</comment>
<evidence type="ECO:0000256" key="2">
    <source>
        <dbReference type="ARBA" id="ARBA00004496"/>
    </source>
</evidence>
<keyword evidence="14" id="KW-1185">Reference proteome</keyword>
<dbReference type="GO" id="GO:0010499">
    <property type="term" value="P:proteasomal ubiquitin-independent protein catabolic process"/>
    <property type="evidence" value="ECO:0007669"/>
    <property type="project" value="TreeGrafter"/>
</dbReference>
<proteinExistence type="inferred from homology"/>
<evidence type="ECO:0000259" key="11">
    <source>
        <dbReference type="Pfam" id="PF16507"/>
    </source>
</evidence>
<dbReference type="EMBL" id="JH711573">
    <property type="protein sequence ID" value="EIW86450.1"/>
    <property type="molecule type" value="Genomic_DNA"/>
</dbReference>